<name>A0A1R1B8T5_PAELA</name>
<proteinExistence type="predicted"/>
<organism evidence="1 2">
    <name type="scientific">Paenibacillus lautus</name>
    <name type="common">Bacillus lautus</name>
    <dbReference type="NCBI Taxonomy" id="1401"/>
    <lineage>
        <taxon>Bacteria</taxon>
        <taxon>Bacillati</taxon>
        <taxon>Bacillota</taxon>
        <taxon>Bacilli</taxon>
        <taxon>Bacillales</taxon>
        <taxon>Paenibacillaceae</taxon>
        <taxon>Paenibacillus</taxon>
    </lineage>
</organism>
<dbReference type="EMBL" id="MRTF01000001">
    <property type="protein sequence ID" value="OME96462.1"/>
    <property type="molecule type" value="Genomic_DNA"/>
</dbReference>
<comment type="caution">
    <text evidence="1">The sequence shown here is derived from an EMBL/GenBank/DDBJ whole genome shotgun (WGS) entry which is preliminary data.</text>
</comment>
<reference evidence="1 2" key="1">
    <citation type="submission" date="2016-11" db="EMBL/GenBank/DDBJ databases">
        <title>Paenibacillus species isolates.</title>
        <authorList>
            <person name="Beno S.M."/>
        </authorList>
    </citation>
    <scope>NUCLEOTIDE SEQUENCE [LARGE SCALE GENOMIC DNA]</scope>
    <source>
        <strain evidence="1 2">FSL F4-0100</strain>
    </source>
</reference>
<dbReference type="InterPro" id="IPR058600">
    <property type="entry name" value="YhjD-like"/>
</dbReference>
<dbReference type="Pfam" id="PF26325">
    <property type="entry name" value="YhjD"/>
    <property type="match status" value="1"/>
</dbReference>
<gene>
    <name evidence="1" type="ORF">BK123_02435</name>
</gene>
<accession>A0A1R1B8T5</accession>
<evidence type="ECO:0000313" key="1">
    <source>
        <dbReference type="EMBL" id="OME96462.1"/>
    </source>
</evidence>
<evidence type="ECO:0000313" key="2">
    <source>
        <dbReference type="Proteomes" id="UP000187074"/>
    </source>
</evidence>
<dbReference type="Proteomes" id="UP000187074">
    <property type="component" value="Unassembled WGS sequence"/>
</dbReference>
<sequence>MMKPSTPPPPSLEDEALIRDYLLHHFIQSVLERDIQILKTLTLKMADLYILNLQLIKKEDSDHAWIMQQQMRRRGIRIHSQSRTAAERLQVQYLCRGYECSLLCEWHSLKEEIKDRLVSYLGTDFAAY</sequence>
<dbReference type="AlphaFoldDB" id="A0A1R1B8T5"/>
<protein>
    <submittedName>
        <fullName evidence="1">Uncharacterized protein</fullName>
    </submittedName>
</protein>
<dbReference type="RefSeq" id="WP_076320826.1">
    <property type="nucleotide sequence ID" value="NZ_MRTF01000001.1"/>
</dbReference>
<dbReference type="OrthoDB" id="2910298at2"/>
<dbReference type="STRING" id="1401.BK123_02435"/>